<evidence type="ECO:0000256" key="1">
    <source>
        <dbReference type="ARBA" id="ARBA00008931"/>
    </source>
</evidence>
<dbReference type="CDD" id="cd01433">
    <property type="entry name" value="Ribosomal_L16_L10e"/>
    <property type="match status" value="1"/>
</dbReference>
<evidence type="ECO:0000256" key="6">
    <source>
        <dbReference type="HAMAP-Rule" id="MF_01342"/>
    </source>
</evidence>
<evidence type="ECO:0000313" key="9">
    <source>
        <dbReference type="EMBL" id="MCA9375238.1"/>
    </source>
</evidence>
<evidence type="ECO:0000256" key="2">
    <source>
        <dbReference type="ARBA" id="ARBA00022555"/>
    </source>
</evidence>
<comment type="similarity">
    <text evidence="1 6 7">Belongs to the universal ribosomal protein uL16 family.</text>
</comment>
<dbReference type="GO" id="GO:0006412">
    <property type="term" value="P:translation"/>
    <property type="evidence" value="ECO:0007669"/>
    <property type="project" value="UniProtKB-UniRule"/>
</dbReference>
<dbReference type="GO" id="GO:0019843">
    <property type="term" value="F:rRNA binding"/>
    <property type="evidence" value="ECO:0007669"/>
    <property type="project" value="UniProtKB-UniRule"/>
</dbReference>
<dbReference type="PROSITE" id="PS00586">
    <property type="entry name" value="RIBOSOMAL_L16_1"/>
    <property type="match status" value="1"/>
</dbReference>
<evidence type="ECO:0000256" key="3">
    <source>
        <dbReference type="ARBA" id="ARBA00022980"/>
    </source>
</evidence>
<dbReference type="GO" id="GO:0022625">
    <property type="term" value="C:cytosolic large ribosomal subunit"/>
    <property type="evidence" value="ECO:0007669"/>
    <property type="project" value="TreeGrafter"/>
</dbReference>
<evidence type="ECO:0000313" key="10">
    <source>
        <dbReference type="Proteomes" id="UP000748332"/>
    </source>
</evidence>
<reference evidence="9" key="1">
    <citation type="submission" date="2020-04" db="EMBL/GenBank/DDBJ databases">
        <authorList>
            <person name="Zhang T."/>
        </authorList>
    </citation>
    <scope>NUCLEOTIDE SEQUENCE</scope>
    <source>
        <strain evidence="9">HKST-UBA16</strain>
    </source>
</reference>
<dbReference type="InterPro" id="IPR036920">
    <property type="entry name" value="Ribosomal_uL16_sf"/>
</dbReference>
<sequence>MLQPKRTKHRKEFRGKMAGVAGANNKVDFGQYGLKATTRGWVNSREIEAGRRAIVGHIKRKGKVWIKIFPHKSYTSKPVNAKMEAGKGEPEGFVPVVKPGNMIFEISGVTEETAQEAFRLAAHKLSVRTKFVKRSEL</sequence>
<protein>
    <recommendedName>
        <fullName evidence="5 6">Large ribosomal subunit protein uL16</fullName>
    </recommendedName>
</protein>
<name>A0A955I644_9BACT</name>
<dbReference type="InterPro" id="IPR047873">
    <property type="entry name" value="Ribosomal_uL16"/>
</dbReference>
<keyword evidence="2 6" id="KW-0820">tRNA-binding</keyword>
<dbReference type="SUPFAM" id="SSF54686">
    <property type="entry name" value="Ribosomal protein L16p/L10e"/>
    <property type="match status" value="1"/>
</dbReference>
<dbReference type="Pfam" id="PF00252">
    <property type="entry name" value="Ribosomal_L16"/>
    <property type="match status" value="1"/>
</dbReference>
<evidence type="ECO:0000256" key="7">
    <source>
        <dbReference type="RuleBase" id="RU004413"/>
    </source>
</evidence>
<keyword evidence="3 6" id="KW-0689">Ribosomal protein</keyword>
<evidence type="ECO:0000256" key="4">
    <source>
        <dbReference type="ARBA" id="ARBA00023274"/>
    </source>
</evidence>
<dbReference type="PANTHER" id="PTHR12220:SF13">
    <property type="entry name" value="LARGE RIBOSOMAL SUBUNIT PROTEIN UL16M"/>
    <property type="match status" value="1"/>
</dbReference>
<comment type="function">
    <text evidence="6 8">Binds 23S rRNA and is also seen to make contacts with the A and possibly P site tRNAs.</text>
</comment>
<evidence type="ECO:0000256" key="5">
    <source>
        <dbReference type="ARBA" id="ARBA00035198"/>
    </source>
</evidence>
<dbReference type="HAMAP" id="MF_01342">
    <property type="entry name" value="Ribosomal_uL16"/>
    <property type="match status" value="1"/>
</dbReference>
<organism evidence="9 10">
    <name type="scientific">Candidatus Dojkabacteria bacterium</name>
    <dbReference type="NCBI Taxonomy" id="2099670"/>
    <lineage>
        <taxon>Bacteria</taxon>
        <taxon>Candidatus Dojkabacteria</taxon>
    </lineage>
</organism>
<keyword evidence="6 8" id="KW-0699">rRNA-binding</keyword>
<dbReference type="Proteomes" id="UP000748332">
    <property type="component" value="Unassembled WGS sequence"/>
</dbReference>
<comment type="subunit">
    <text evidence="6 8">Part of the 50S ribosomal subunit.</text>
</comment>
<keyword evidence="4 6" id="KW-0687">Ribonucleoprotein</keyword>
<dbReference type="GO" id="GO:0000049">
    <property type="term" value="F:tRNA binding"/>
    <property type="evidence" value="ECO:0007669"/>
    <property type="project" value="UniProtKB-KW"/>
</dbReference>
<accession>A0A955I644</accession>
<keyword evidence="6 8" id="KW-0694">RNA-binding</keyword>
<dbReference type="GO" id="GO:0003735">
    <property type="term" value="F:structural constituent of ribosome"/>
    <property type="evidence" value="ECO:0007669"/>
    <property type="project" value="InterPro"/>
</dbReference>
<proteinExistence type="inferred from homology"/>
<dbReference type="AlphaFoldDB" id="A0A955I644"/>
<dbReference type="InterPro" id="IPR016180">
    <property type="entry name" value="Ribosomal_uL16_dom"/>
</dbReference>
<comment type="caution">
    <text evidence="9">The sequence shown here is derived from an EMBL/GenBank/DDBJ whole genome shotgun (WGS) entry which is preliminary data.</text>
</comment>
<dbReference type="Gene3D" id="3.90.1170.10">
    <property type="entry name" value="Ribosomal protein L10e/L16"/>
    <property type="match status" value="1"/>
</dbReference>
<dbReference type="PRINTS" id="PR00060">
    <property type="entry name" value="RIBOSOMALL16"/>
</dbReference>
<dbReference type="FunFam" id="3.90.1170.10:FF:000001">
    <property type="entry name" value="50S ribosomal protein L16"/>
    <property type="match status" value="1"/>
</dbReference>
<dbReference type="InterPro" id="IPR000114">
    <property type="entry name" value="Ribosomal_uL16_bact-type"/>
</dbReference>
<reference evidence="9" key="2">
    <citation type="journal article" date="2021" name="Microbiome">
        <title>Successional dynamics and alternative stable states in a saline activated sludge microbial community over 9 years.</title>
        <authorList>
            <person name="Wang Y."/>
            <person name="Ye J."/>
            <person name="Ju F."/>
            <person name="Liu L."/>
            <person name="Boyd J.A."/>
            <person name="Deng Y."/>
            <person name="Parks D.H."/>
            <person name="Jiang X."/>
            <person name="Yin X."/>
            <person name="Woodcroft B.J."/>
            <person name="Tyson G.W."/>
            <person name="Hugenholtz P."/>
            <person name="Polz M.F."/>
            <person name="Zhang T."/>
        </authorList>
    </citation>
    <scope>NUCLEOTIDE SEQUENCE</scope>
    <source>
        <strain evidence="9">HKST-UBA16</strain>
    </source>
</reference>
<dbReference type="InterPro" id="IPR020798">
    <property type="entry name" value="Ribosomal_uL16_CS"/>
</dbReference>
<dbReference type="EMBL" id="JAGQLM010000124">
    <property type="protein sequence ID" value="MCA9375238.1"/>
    <property type="molecule type" value="Genomic_DNA"/>
</dbReference>
<gene>
    <name evidence="6 9" type="primary">rplP</name>
    <name evidence="9" type="ORF">KC622_02830</name>
</gene>
<dbReference type="NCBIfam" id="TIGR01164">
    <property type="entry name" value="rplP_bact"/>
    <property type="match status" value="1"/>
</dbReference>
<dbReference type="PANTHER" id="PTHR12220">
    <property type="entry name" value="50S/60S RIBOSOMAL PROTEIN L16"/>
    <property type="match status" value="1"/>
</dbReference>
<evidence type="ECO:0000256" key="8">
    <source>
        <dbReference type="RuleBase" id="RU004414"/>
    </source>
</evidence>